<keyword evidence="1" id="KW-0472">Membrane</keyword>
<dbReference type="RefSeq" id="WP_191144513.1">
    <property type="nucleotide sequence ID" value="NZ_JACXAF010000009.1"/>
</dbReference>
<keyword evidence="2" id="KW-0732">Signal</keyword>
<evidence type="ECO:0000256" key="2">
    <source>
        <dbReference type="SAM" id="SignalP"/>
    </source>
</evidence>
<keyword evidence="4" id="KW-1185">Reference proteome</keyword>
<protein>
    <recommendedName>
        <fullName evidence="5">TrbC/VirB2 family protein</fullName>
    </recommendedName>
</protein>
<evidence type="ECO:0000313" key="4">
    <source>
        <dbReference type="Proteomes" id="UP000638014"/>
    </source>
</evidence>
<evidence type="ECO:0000256" key="1">
    <source>
        <dbReference type="SAM" id="Phobius"/>
    </source>
</evidence>
<feature type="signal peptide" evidence="2">
    <location>
        <begin position="1"/>
        <end position="23"/>
    </location>
</feature>
<keyword evidence="1" id="KW-0812">Transmembrane</keyword>
<reference evidence="3" key="1">
    <citation type="submission" date="2020-09" db="EMBL/GenBank/DDBJ databases">
        <title>A novel bacterium of genus Neiella, isolated from South China Sea.</title>
        <authorList>
            <person name="Huang H."/>
            <person name="Mo K."/>
            <person name="Hu Y."/>
        </authorList>
    </citation>
    <scope>NUCLEOTIDE SEQUENCE</scope>
    <source>
        <strain evidence="3">HB171785</strain>
    </source>
</reference>
<dbReference type="Proteomes" id="UP000638014">
    <property type="component" value="Unassembled WGS sequence"/>
</dbReference>
<sequence>MKTISTRIALIASIGLLAVEASAYTAGASGVTGFTTISDAFATWLNGEPGKVAAVLMLLSAVFLGVVKQNWLAAGGCFAGCLLLANANDIIEGLLGYALVI</sequence>
<feature type="chain" id="PRO_5035203752" description="TrbC/VirB2 family protein" evidence="2">
    <location>
        <begin position="24"/>
        <end position="101"/>
    </location>
</feature>
<evidence type="ECO:0008006" key="5">
    <source>
        <dbReference type="Google" id="ProtNLM"/>
    </source>
</evidence>
<evidence type="ECO:0000313" key="3">
    <source>
        <dbReference type="EMBL" id="MBD1389405.1"/>
    </source>
</evidence>
<dbReference type="EMBL" id="JACXAF010000009">
    <property type="protein sequence ID" value="MBD1389405.1"/>
    <property type="molecule type" value="Genomic_DNA"/>
</dbReference>
<proteinExistence type="predicted"/>
<accession>A0A8J6QH18</accession>
<name>A0A8J6QH18_9GAMM</name>
<dbReference type="AlphaFoldDB" id="A0A8J6QH18"/>
<organism evidence="3 4">
    <name type="scientific">Neiella litorisoli</name>
    <dbReference type="NCBI Taxonomy" id="2771431"/>
    <lineage>
        <taxon>Bacteria</taxon>
        <taxon>Pseudomonadati</taxon>
        <taxon>Pseudomonadota</taxon>
        <taxon>Gammaproteobacteria</taxon>
        <taxon>Alteromonadales</taxon>
        <taxon>Echinimonadaceae</taxon>
        <taxon>Neiella</taxon>
    </lineage>
</organism>
<comment type="caution">
    <text evidence="3">The sequence shown here is derived from an EMBL/GenBank/DDBJ whole genome shotgun (WGS) entry which is preliminary data.</text>
</comment>
<keyword evidence="1" id="KW-1133">Transmembrane helix</keyword>
<feature type="transmembrane region" description="Helical" evidence="1">
    <location>
        <begin position="51"/>
        <end position="67"/>
    </location>
</feature>
<gene>
    <name evidence="3" type="ORF">IC617_08200</name>
</gene>